<reference evidence="1 2" key="1">
    <citation type="submission" date="2020-10" db="EMBL/GenBank/DDBJ databases">
        <title>Connecting structure to function with the recovery of over 1000 high-quality activated sludge metagenome-assembled genomes encoding full-length rRNA genes using long-read sequencing.</title>
        <authorList>
            <person name="Singleton C.M."/>
            <person name="Petriglieri F."/>
            <person name="Kristensen J.M."/>
            <person name="Kirkegaard R.H."/>
            <person name="Michaelsen T.Y."/>
            <person name="Andersen M.H."/>
            <person name="Karst S.M."/>
            <person name="Dueholm M.S."/>
            <person name="Nielsen P.H."/>
            <person name="Albertsen M."/>
        </authorList>
    </citation>
    <scope>NUCLEOTIDE SEQUENCE [LARGE SCALE GENOMIC DNA]</scope>
    <source>
        <strain evidence="1">Lyne_18-Q3-R50-59_MAXAC.006</strain>
    </source>
</reference>
<accession>A0A936NDU3</accession>
<dbReference type="EMBL" id="JADJZA010000007">
    <property type="protein sequence ID" value="MBK9297841.1"/>
    <property type="molecule type" value="Genomic_DNA"/>
</dbReference>
<dbReference type="PANTHER" id="PTHR48228:SF5">
    <property type="entry name" value="ALPHA-METHYLACYL-COA RACEMASE"/>
    <property type="match status" value="1"/>
</dbReference>
<gene>
    <name evidence="1" type="ORF">IPN02_13615</name>
</gene>
<dbReference type="InterPro" id="IPR044855">
    <property type="entry name" value="CoA-Trfase_III_dom3_sf"/>
</dbReference>
<comment type="caution">
    <text evidence="1">The sequence shown here is derived from an EMBL/GenBank/DDBJ whole genome shotgun (WGS) entry which is preliminary data.</text>
</comment>
<keyword evidence="1" id="KW-0808">Transferase</keyword>
<evidence type="ECO:0000313" key="2">
    <source>
        <dbReference type="Proteomes" id="UP000727993"/>
    </source>
</evidence>
<dbReference type="Pfam" id="PF02515">
    <property type="entry name" value="CoA_transf_3"/>
    <property type="match status" value="1"/>
</dbReference>
<dbReference type="AlphaFoldDB" id="A0A936NDU3"/>
<dbReference type="GO" id="GO:0016740">
    <property type="term" value="F:transferase activity"/>
    <property type="evidence" value="ECO:0007669"/>
    <property type="project" value="UniProtKB-KW"/>
</dbReference>
<dbReference type="Proteomes" id="UP000727993">
    <property type="component" value="Unassembled WGS sequence"/>
</dbReference>
<name>A0A936NDU3_9ACTN</name>
<dbReference type="InterPro" id="IPR050509">
    <property type="entry name" value="CoA-transferase_III"/>
</dbReference>
<dbReference type="InterPro" id="IPR003673">
    <property type="entry name" value="CoA-Trfase_fam_III"/>
</dbReference>
<organism evidence="1 2">
    <name type="scientific">Candidatus Neomicrothrix subdominans</name>
    <dbReference type="NCBI Taxonomy" id="2954438"/>
    <lineage>
        <taxon>Bacteria</taxon>
        <taxon>Bacillati</taxon>
        <taxon>Actinomycetota</taxon>
        <taxon>Acidimicrobiia</taxon>
        <taxon>Acidimicrobiales</taxon>
        <taxon>Microthrixaceae</taxon>
        <taxon>Candidatus Neomicrothrix</taxon>
    </lineage>
</organism>
<dbReference type="SUPFAM" id="SSF89796">
    <property type="entry name" value="CoA-transferase family III (CaiB/BaiF)"/>
    <property type="match status" value="1"/>
</dbReference>
<dbReference type="Gene3D" id="3.40.50.10540">
    <property type="entry name" value="Crotonobetainyl-coa:carnitine coa-transferase, domain 1"/>
    <property type="match status" value="1"/>
</dbReference>
<sequence>MAETARPLAGVRIIESSLLGPGAVGTHLADLGAEVIKVESPAGDYIRRMTWPIIEGDSLLHHHISRGKRSITLDLRTPEGVEVYKDLVRGADAVVEAMRPGALARRGLGFDDLKEVNPSIVFCTISGYGMTGPYKDLPSHGIAYDAWGGLISPGRDEEGFPRIDEHASVGMHSGPLFAAYGILAGIIRARSTGEPTYLDIAQSDASVAMDWLRIETYLAYERPEDVVTGNPADDYERREPGTAGMLGGVRYQFYDSSDGMVLFMSSEQEFWKNFCGGVGRMDLFEKWPGSQYGDHARGNRELQRELVAIFASKTTEEWVDFADEVNTPICPVNTPKTVADDPQFQDRFPLLGHEEHGADMIGSAIHLVGEELPVPTRAPTVGQHNDEILVDVLGYDATKVAALREAGALGSPQ</sequence>
<dbReference type="Gene3D" id="3.30.1540.10">
    <property type="entry name" value="formyl-coa transferase, domain 3"/>
    <property type="match status" value="1"/>
</dbReference>
<dbReference type="PANTHER" id="PTHR48228">
    <property type="entry name" value="SUCCINYL-COA--D-CITRAMALATE COA-TRANSFERASE"/>
    <property type="match status" value="1"/>
</dbReference>
<evidence type="ECO:0000313" key="1">
    <source>
        <dbReference type="EMBL" id="MBK9297841.1"/>
    </source>
</evidence>
<protein>
    <submittedName>
        <fullName evidence="1">CoA transferase</fullName>
    </submittedName>
</protein>
<dbReference type="InterPro" id="IPR023606">
    <property type="entry name" value="CoA-Trfase_III_dom_1_sf"/>
</dbReference>
<proteinExistence type="predicted"/>